<protein>
    <submittedName>
        <fullName evidence="1">Uncharacterized protein</fullName>
    </submittedName>
</protein>
<proteinExistence type="predicted"/>
<name>A0A2Z4PU19_9GAMM</name>
<organism evidence="1 2">
    <name type="scientific">Marinomonas primoryensis</name>
    <dbReference type="NCBI Taxonomy" id="178399"/>
    <lineage>
        <taxon>Bacteria</taxon>
        <taxon>Pseudomonadati</taxon>
        <taxon>Pseudomonadota</taxon>
        <taxon>Gammaproteobacteria</taxon>
        <taxon>Oceanospirillales</taxon>
        <taxon>Oceanospirillaceae</taxon>
        <taxon>Marinomonas</taxon>
    </lineage>
</organism>
<dbReference type="Gene3D" id="3.40.50.1220">
    <property type="entry name" value="TPP-binding domain"/>
    <property type="match status" value="1"/>
</dbReference>
<dbReference type="EMBL" id="CP016181">
    <property type="protein sequence ID" value="AWY01003.1"/>
    <property type="molecule type" value="Genomic_DNA"/>
</dbReference>
<gene>
    <name evidence="1" type="ORF">A8139_14195</name>
</gene>
<accession>A0A2Z4PU19</accession>
<dbReference type="OrthoDB" id="6383736at2"/>
<dbReference type="SUPFAM" id="SSF52467">
    <property type="entry name" value="DHS-like NAD/FAD-binding domain"/>
    <property type="match status" value="1"/>
</dbReference>
<dbReference type="InterPro" id="IPR029035">
    <property type="entry name" value="DHS-like_NAD/FAD-binding_dom"/>
</dbReference>
<sequence length="347" mass="38997">MKLVLLSGAGLSAGSGIPTYQERTMSGEFKRFFSASEAQALQILQSHKHIFDGATPNNAHHECKKIEEFCRAADIEFQHFTLNVDSLIEKENGTTTHIYGCVNDPVTVVNSRFSEASIIDDLIWSQDDILVILGVSDNGYPIGILEANVLQAGGQVINYNIEHNSNLFCEQIIGSVTDTLKSIEVTSKLPLVFKELDLGTYKVDTYSIKINGLNYVMYFSPSIHFYNEMDLLEDIQTFIGHQLTHSSFEVKFDYEPNIEGGVDTQFKAPVGPPLSLLNLNVLGLTLCSLINIHKNQYGGEFYTASAAHSRLVRFYNKLAKQYCNTLKYGHWLEINLNEEMYYVIKTH</sequence>
<dbReference type="RefSeq" id="WP_112139136.1">
    <property type="nucleotide sequence ID" value="NZ_CP016181.1"/>
</dbReference>
<evidence type="ECO:0000313" key="2">
    <source>
        <dbReference type="Proteomes" id="UP000249898"/>
    </source>
</evidence>
<evidence type="ECO:0000313" key="1">
    <source>
        <dbReference type="EMBL" id="AWY01003.1"/>
    </source>
</evidence>
<dbReference type="Proteomes" id="UP000249898">
    <property type="component" value="Chromosome"/>
</dbReference>
<reference evidence="1 2" key="1">
    <citation type="submission" date="2016-06" db="EMBL/GenBank/DDBJ databases">
        <title>The sequenced genome of the ice-adhering bacterium Marinomonas primoryensis, from Antarctica.</title>
        <authorList>
            <person name="Graham L."/>
            <person name="Vance T.D.R."/>
            <person name="Davies P.L."/>
        </authorList>
    </citation>
    <scope>NUCLEOTIDE SEQUENCE [LARGE SCALE GENOMIC DNA]</scope>
    <source>
        <strain evidence="1 2">AceL</strain>
    </source>
</reference>
<dbReference type="AlphaFoldDB" id="A0A2Z4PU19"/>